<dbReference type="SUPFAM" id="SSF53300">
    <property type="entry name" value="vWA-like"/>
    <property type="match status" value="1"/>
</dbReference>
<dbReference type="EMBL" id="CP000804">
    <property type="protein sequence ID" value="ABU58246.1"/>
    <property type="molecule type" value="Genomic_DNA"/>
</dbReference>
<dbReference type="STRING" id="383372.Rcas_2162"/>
<sequence>MTPGINLQQTLSRTTLAVGDEPQLIYVLLEAHAEGLAQQLPKLPLNLCLVLDRSSSMRGERLMQVKDAAARIVDQLGQDDYFSLVVFNDRADVVIPAQRAIKKADLKAAIAQIEAAGGTEMAQGMALALQEVQRPFLTRGISRIILLTDGRTYGDESRCVEIARRGQSRGIGLTALGIGTEWNEDLLETMTASENSRAQYIATAQDVVKVFADEVKRLHAIFAQQVQLSVETRPGALLRSLDQVRPFIAPITIIEEAERRWVANLGDWPDTGVQGFLLEVVVPPLPVGDHAVLKLTLRYHLPGANLRDQARELMVRVSLRPAEEVTHRVDATLKHWLERLVAYRLQANAWKCAAEGRLEEASERLQMAGTRMLNAGDAALAHTLQQEATRILRNGTVSEEGRKRIRFGTRGLIGPVADDERETTT</sequence>
<dbReference type="AlphaFoldDB" id="A7NL73"/>
<evidence type="ECO:0000313" key="3">
    <source>
        <dbReference type="Proteomes" id="UP000000263"/>
    </source>
</evidence>
<dbReference type="InterPro" id="IPR051266">
    <property type="entry name" value="CLCR"/>
</dbReference>
<name>A7NL73_ROSCS</name>
<dbReference type="eggNOG" id="COG2304">
    <property type="taxonomic scope" value="Bacteria"/>
</dbReference>
<reference evidence="2 3" key="1">
    <citation type="submission" date="2007-08" db="EMBL/GenBank/DDBJ databases">
        <title>Complete sequence of Roseiflexus castenholzii DSM 13941.</title>
        <authorList>
            <consortium name="US DOE Joint Genome Institute"/>
            <person name="Copeland A."/>
            <person name="Lucas S."/>
            <person name="Lapidus A."/>
            <person name="Barry K."/>
            <person name="Glavina del Rio T."/>
            <person name="Dalin E."/>
            <person name="Tice H."/>
            <person name="Pitluck S."/>
            <person name="Thompson L.S."/>
            <person name="Brettin T."/>
            <person name="Bruce D."/>
            <person name="Detter J.C."/>
            <person name="Han C."/>
            <person name="Tapia R."/>
            <person name="Schmutz J."/>
            <person name="Larimer F."/>
            <person name="Land M."/>
            <person name="Hauser L."/>
            <person name="Kyrpides N."/>
            <person name="Mikhailova N."/>
            <person name="Bryant D.A."/>
            <person name="Hanada S."/>
            <person name="Tsukatani Y."/>
            <person name="Richardson P."/>
        </authorList>
    </citation>
    <scope>NUCLEOTIDE SEQUENCE [LARGE SCALE GENOMIC DNA]</scope>
    <source>
        <strain evidence="3">DSM 13941 / HLO8</strain>
    </source>
</reference>
<evidence type="ECO:0000259" key="1">
    <source>
        <dbReference type="PROSITE" id="PS50234"/>
    </source>
</evidence>
<dbReference type="OrthoDB" id="140153at2"/>
<feature type="domain" description="VWFA" evidence="1">
    <location>
        <begin position="46"/>
        <end position="218"/>
    </location>
</feature>
<organism evidence="2 3">
    <name type="scientific">Roseiflexus castenholzii (strain DSM 13941 / HLO8)</name>
    <dbReference type="NCBI Taxonomy" id="383372"/>
    <lineage>
        <taxon>Bacteria</taxon>
        <taxon>Bacillati</taxon>
        <taxon>Chloroflexota</taxon>
        <taxon>Chloroflexia</taxon>
        <taxon>Chloroflexales</taxon>
        <taxon>Roseiflexineae</taxon>
        <taxon>Roseiflexaceae</taxon>
        <taxon>Roseiflexus</taxon>
    </lineage>
</organism>
<evidence type="ECO:0000313" key="2">
    <source>
        <dbReference type="EMBL" id="ABU58246.1"/>
    </source>
</evidence>
<accession>A7NL73</accession>
<dbReference type="RefSeq" id="WP_012120670.1">
    <property type="nucleotide sequence ID" value="NC_009767.1"/>
</dbReference>
<dbReference type="HOGENOM" id="CLU_031866_2_0_0"/>
<protein>
    <submittedName>
        <fullName evidence="2">von Willebrand factor type A</fullName>
    </submittedName>
</protein>
<dbReference type="PANTHER" id="PTHR10579:SF43">
    <property type="entry name" value="ZINC FINGER (C3HC4-TYPE RING FINGER) FAMILY PROTEIN"/>
    <property type="match status" value="1"/>
</dbReference>
<dbReference type="KEGG" id="rca:Rcas_2162"/>
<dbReference type="InterPro" id="IPR036465">
    <property type="entry name" value="vWFA_dom_sf"/>
</dbReference>
<dbReference type="Gene3D" id="3.40.50.410">
    <property type="entry name" value="von Willebrand factor, type A domain"/>
    <property type="match status" value="1"/>
</dbReference>
<keyword evidence="3" id="KW-1185">Reference proteome</keyword>
<dbReference type="Proteomes" id="UP000000263">
    <property type="component" value="Chromosome"/>
</dbReference>
<dbReference type="SMART" id="SM00327">
    <property type="entry name" value="VWA"/>
    <property type="match status" value="1"/>
</dbReference>
<dbReference type="PROSITE" id="PS50234">
    <property type="entry name" value="VWFA"/>
    <property type="match status" value="1"/>
</dbReference>
<dbReference type="PANTHER" id="PTHR10579">
    <property type="entry name" value="CALCIUM-ACTIVATED CHLORIDE CHANNEL REGULATOR"/>
    <property type="match status" value="1"/>
</dbReference>
<dbReference type="Pfam" id="PF00092">
    <property type="entry name" value="VWA"/>
    <property type="match status" value="1"/>
</dbReference>
<gene>
    <name evidence="2" type="ordered locus">Rcas_2162</name>
</gene>
<dbReference type="InterPro" id="IPR002035">
    <property type="entry name" value="VWF_A"/>
</dbReference>
<proteinExistence type="predicted"/>